<evidence type="ECO:0000313" key="2">
    <source>
        <dbReference type="Proteomes" id="UP000323166"/>
    </source>
</evidence>
<protein>
    <submittedName>
        <fullName evidence="1">Uncharacterized protein</fullName>
    </submittedName>
</protein>
<accession>A0A5S4ZRB3</accession>
<evidence type="ECO:0000313" key="1">
    <source>
        <dbReference type="EMBL" id="TYO94627.1"/>
    </source>
</evidence>
<organism evidence="1 2">
    <name type="scientific">Desulfallas thermosapovorans DSM 6562</name>
    <dbReference type="NCBI Taxonomy" id="1121431"/>
    <lineage>
        <taxon>Bacteria</taxon>
        <taxon>Bacillati</taxon>
        <taxon>Bacillota</taxon>
        <taxon>Clostridia</taxon>
        <taxon>Eubacteriales</taxon>
        <taxon>Desulfallaceae</taxon>
        <taxon>Desulfallas</taxon>
    </lineage>
</organism>
<dbReference type="AlphaFoldDB" id="A0A5S4ZRB3"/>
<keyword evidence="2" id="KW-1185">Reference proteome</keyword>
<dbReference type="RefSeq" id="WP_166512264.1">
    <property type="nucleotide sequence ID" value="NZ_VNHM01000013.1"/>
</dbReference>
<dbReference type="EMBL" id="VNHM01000013">
    <property type="protein sequence ID" value="TYO94627.1"/>
    <property type="molecule type" value="Genomic_DNA"/>
</dbReference>
<gene>
    <name evidence="1" type="ORF">LX24_02285</name>
</gene>
<dbReference type="Proteomes" id="UP000323166">
    <property type="component" value="Unassembled WGS sequence"/>
</dbReference>
<reference evidence="1 2" key="1">
    <citation type="submission" date="2019-07" db="EMBL/GenBank/DDBJ databases">
        <title>Genomic Encyclopedia of Type Strains, Phase I: the one thousand microbial genomes (KMG-I) project.</title>
        <authorList>
            <person name="Kyrpides N."/>
        </authorList>
    </citation>
    <scope>NUCLEOTIDE SEQUENCE [LARGE SCALE GENOMIC DNA]</scope>
    <source>
        <strain evidence="1 2">DSM 6562</strain>
    </source>
</reference>
<proteinExistence type="predicted"/>
<name>A0A5S4ZRB3_9FIRM</name>
<comment type="caution">
    <text evidence="1">The sequence shown here is derived from an EMBL/GenBank/DDBJ whole genome shotgun (WGS) entry which is preliminary data.</text>
</comment>
<sequence>MFLKPLGIRTVITGAALVVGIVTGSVGFGPAIANTFTKQDLAPTPYYQTNENGQTYGSSLYATSPDTEPDLIEAIGEDGTFGYVRSVDLNLPMPKTPEEALEQHRSRAGKNRKINLYDVDGKTVIGEFIIKNDGDATVITADDIIVDEKN</sequence>